<feature type="cross-link" description="3'-(S-cysteinyl)-tyrosine (Cys-Tyr)" evidence="10">
    <location>
        <begin position="102"/>
        <end position="168"/>
    </location>
</feature>
<feature type="binding site" evidence="11">
    <location>
        <position position="97"/>
    </location>
    <ligand>
        <name>Fe cation</name>
        <dbReference type="ChEBI" id="CHEBI:24875"/>
        <note>catalytic</note>
    </ligand>
</feature>
<name>A0A3N4KY19_9PEZI</name>
<dbReference type="Proteomes" id="UP000277580">
    <property type="component" value="Unassembled WGS sequence"/>
</dbReference>
<keyword evidence="8 11" id="KW-0408">Iron</keyword>
<dbReference type="InterPro" id="IPR014710">
    <property type="entry name" value="RmlC-like_jellyroll"/>
</dbReference>
<dbReference type="OrthoDB" id="543511at2759"/>
<sequence length="211" mass="23760">MCLKFDTDRPLNEFENLVEDIKRVLGPSSGINSADVDVKDLIRVMERYTSDESHWGGFALEDLSRNYTRNFVDHGNGKANLLILVWTPGKGSPVHDHADAHCIMKILKGKLQETLYEIPSEVAVDQPLKVEKVTVYGTDEVTYISDDIGLHRVENPDPENIAVSLHLYTPPWAEKRGCYCFCPKTGKKNKVQMSNYYSVQGKIEKIKGASC</sequence>
<evidence type="ECO:0000256" key="1">
    <source>
        <dbReference type="ARBA" id="ARBA00000629"/>
    </source>
</evidence>
<keyword evidence="4 11" id="KW-0479">Metal-binding</keyword>
<dbReference type="PANTHER" id="PTHR12918">
    <property type="entry name" value="CYSTEINE DIOXYGENASE"/>
    <property type="match status" value="1"/>
</dbReference>
<dbReference type="InterPro" id="IPR011051">
    <property type="entry name" value="RmlC_Cupin_sf"/>
</dbReference>
<gene>
    <name evidence="13" type="ORF">P167DRAFT_482868</name>
</gene>
<keyword evidence="14" id="KW-1185">Reference proteome</keyword>
<dbReference type="PANTHER" id="PTHR12918:SF1">
    <property type="entry name" value="CYSTEINE DIOXYGENASE TYPE 1"/>
    <property type="match status" value="1"/>
</dbReference>
<evidence type="ECO:0000313" key="13">
    <source>
        <dbReference type="EMBL" id="RPB15427.1"/>
    </source>
</evidence>
<evidence type="ECO:0000256" key="10">
    <source>
        <dbReference type="PIRSR" id="PIRSR610300-50"/>
    </source>
</evidence>
<evidence type="ECO:0000256" key="4">
    <source>
        <dbReference type="ARBA" id="ARBA00022723"/>
    </source>
</evidence>
<dbReference type="SUPFAM" id="SSF51182">
    <property type="entry name" value="RmlC-like cupins"/>
    <property type="match status" value="1"/>
</dbReference>
<dbReference type="AlphaFoldDB" id="A0A3N4KY19"/>
<dbReference type="GO" id="GO:0019448">
    <property type="term" value="P:L-cysteine catabolic process"/>
    <property type="evidence" value="ECO:0007669"/>
    <property type="project" value="TreeGrafter"/>
</dbReference>
<evidence type="ECO:0000256" key="11">
    <source>
        <dbReference type="PIRSR" id="PIRSR610300-51"/>
    </source>
</evidence>
<dbReference type="Pfam" id="PF05995">
    <property type="entry name" value="CDO_I"/>
    <property type="match status" value="1"/>
</dbReference>
<protein>
    <recommendedName>
        <fullName evidence="9 12">Cysteine dioxygenase</fullName>
        <ecNumber evidence="3 12">1.13.11.20</ecNumber>
    </recommendedName>
</protein>
<dbReference type="Gene3D" id="2.60.120.10">
    <property type="entry name" value="Jelly Rolls"/>
    <property type="match status" value="1"/>
</dbReference>
<comment type="catalytic activity">
    <reaction evidence="1 12">
        <text>L-cysteine + O2 = 3-sulfino-L-alanine + H(+)</text>
        <dbReference type="Rhea" id="RHEA:20441"/>
        <dbReference type="ChEBI" id="CHEBI:15378"/>
        <dbReference type="ChEBI" id="CHEBI:15379"/>
        <dbReference type="ChEBI" id="CHEBI:35235"/>
        <dbReference type="ChEBI" id="CHEBI:61085"/>
        <dbReference type="EC" id="1.13.11.20"/>
    </reaction>
</comment>
<evidence type="ECO:0000256" key="5">
    <source>
        <dbReference type="ARBA" id="ARBA00022784"/>
    </source>
</evidence>
<comment type="similarity">
    <text evidence="2 12">Belongs to the cysteine dioxygenase family.</text>
</comment>
<dbReference type="InterPro" id="IPR010300">
    <property type="entry name" value="CDO_1"/>
</dbReference>
<evidence type="ECO:0000256" key="6">
    <source>
        <dbReference type="ARBA" id="ARBA00022964"/>
    </source>
</evidence>
<evidence type="ECO:0000256" key="8">
    <source>
        <dbReference type="ARBA" id="ARBA00023004"/>
    </source>
</evidence>
<evidence type="ECO:0000313" key="14">
    <source>
        <dbReference type="Proteomes" id="UP000277580"/>
    </source>
</evidence>
<evidence type="ECO:0000256" key="7">
    <source>
        <dbReference type="ARBA" id="ARBA00023002"/>
    </source>
</evidence>
<dbReference type="CDD" id="cd10548">
    <property type="entry name" value="cupin_CDO"/>
    <property type="match status" value="1"/>
</dbReference>
<dbReference type="STRING" id="1392247.A0A3N4KY19"/>
<reference evidence="13 14" key="1">
    <citation type="journal article" date="2018" name="Nat. Ecol. Evol.">
        <title>Pezizomycetes genomes reveal the molecular basis of ectomycorrhizal truffle lifestyle.</title>
        <authorList>
            <person name="Murat C."/>
            <person name="Payen T."/>
            <person name="Noel B."/>
            <person name="Kuo A."/>
            <person name="Morin E."/>
            <person name="Chen J."/>
            <person name="Kohler A."/>
            <person name="Krizsan K."/>
            <person name="Balestrini R."/>
            <person name="Da Silva C."/>
            <person name="Montanini B."/>
            <person name="Hainaut M."/>
            <person name="Levati E."/>
            <person name="Barry K.W."/>
            <person name="Belfiori B."/>
            <person name="Cichocki N."/>
            <person name="Clum A."/>
            <person name="Dockter R.B."/>
            <person name="Fauchery L."/>
            <person name="Guy J."/>
            <person name="Iotti M."/>
            <person name="Le Tacon F."/>
            <person name="Lindquist E.A."/>
            <person name="Lipzen A."/>
            <person name="Malagnac F."/>
            <person name="Mello A."/>
            <person name="Molinier V."/>
            <person name="Miyauchi S."/>
            <person name="Poulain J."/>
            <person name="Riccioni C."/>
            <person name="Rubini A."/>
            <person name="Sitrit Y."/>
            <person name="Splivallo R."/>
            <person name="Traeger S."/>
            <person name="Wang M."/>
            <person name="Zifcakova L."/>
            <person name="Wipf D."/>
            <person name="Zambonelli A."/>
            <person name="Paolocci F."/>
            <person name="Nowrousian M."/>
            <person name="Ottonello S."/>
            <person name="Baldrian P."/>
            <person name="Spatafora J.W."/>
            <person name="Henrissat B."/>
            <person name="Nagy L.G."/>
            <person name="Aury J.M."/>
            <person name="Wincker P."/>
            <person name="Grigoriev I.V."/>
            <person name="Bonfante P."/>
            <person name="Martin F.M."/>
        </authorList>
    </citation>
    <scope>NUCLEOTIDE SEQUENCE [LARGE SCALE GENOMIC DNA]</scope>
    <source>
        <strain evidence="13 14">CCBAS932</strain>
    </source>
</reference>
<evidence type="ECO:0000256" key="2">
    <source>
        <dbReference type="ARBA" id="ARBA00006622"/>
    </source>
</evidence>
<dbReference type="EC" id="1.13.11.20" evidence="3 12"/>
<keyword evidence="5 10" id="KW-0883">Thioether bond</keyword>
<keyword evidence="7 12" id="KW-0560">Oxidoreductase</keyword>
<evidence type="ECO:0000256" key="3">
    <source>
        <dbReference type="ARBA" id="ARBA00013133"/>
    </source>
</evidence>
<accession>A0A3N4KY19</accession>
<feature type="binding site" evidence="11">
    <location>
        <position position="95"/>
    </location>
    <ligand>
        <name>Fe cation</name>
        <dbReference type="ChEBI" id="CHEBI:24875"/>
        <note>catalytic</note>
    </ligand>
</feature>
<proteinExistence type="inferred from homology"/>
<dbReference type="FunFam" id="2.60.120.10:FF:000189">
    <property type="entry name" value="Cysteine dioxygenase"/>
    <property type="match status" value="1"/>
</dbReference>
<comment type="cofactor">
    <cofactor evidence="12">
        <name>Fe cation</name>
        <dbReference type="ChEBI" id="CHEBI:24875"/>
    </cofactor>
    <text evidence="12">Binds 1 Fe cation per subunit.</text>
</comment>
<dbReference type="InParanoid" id="A0A3N4KY19"/>
<evidence type="ECO:0000256" key="12">
    <source>
        <dbReference type="RuleBase" id="RU366010"/>
    </source>
</evidence>
<dbReference type="GO" id="GO:0008198">
    <property type="term" value="F:ferrous iron binding"/>
    <property type="evidence" value="ECO:0007669"/>
    <property type="project" value="TreeGrafter"/>
</dbReference>
<feature type="binding site" evidence="11">
    <location>
        <position position="151"/>
    </location>
    <ligand>
        <name>Fe cation</name>
        <dbReference type="ChEBI" id="CHEBI:24875"/>
        <note>catalytic</note>
    </ligand>
</feature>
<keyword evidence="6 12" id="KW-0223">Dioxygenase</keyword>
<organism evidence="13 14">
    <name type="scientific">Morchella conica CCBAS932</name>
    <dbReference type="NCBI Taxonomy" id="1392247"/>
    <lineage>
        <taxon>Eukaryota</taxon>
        <taxon>Fungi</taxon>
        <taxon>Dikarya</taxon>
        <taxon>Ascomycota</taxon>
        <taxon>Pezizomycotina</taxon>
        <taxon>Pezizomycetes</taxon>
        <taxon>Pezizales</taxon>
        <taxon>Morchellaceae</taxon>
        <taxon>Morchella</taxon>
    </lineage>
</organism>
<dbReference type="GO" id="GO:0017172">
    <property type="term" value="F:cysteine dioxygenase activity"/>
    <property type="evidence" value="ECO:0007669"/>
    <property type="project" value="UniProtKB-UniRule"/>
</dbReference>
<dbReference type="EMBL" id="ML119113">
    <property type="protein sequence ID" value="RPB15427.1"/>
    <property type="molecule type" value="Genomic_DNA"/>
</dbReference>
<evidence type="ECO:0000256" key="9">
    <source>
        <dbReference type="ARBA" id="ARBA00070673"/>
    </source>
</evidence>